<proteinExistence type="predicted"/>
<dbReference type="SUPFAM" id="SSF82199">
    <property type="entry name" value="SET domain"/>
    <property type="match status" value="1"/>
</dbReference>
<dbReference type="RefSeq" id="XP_040737166.1">
    <property type="nucleotide sequence ID" value="XM_040881494.1"/>
</dbReference>
<evidence type="ECO:0000313" key="1">
    <source>
        <dbReference type="EMBL" id="RAO72652.1"/>
    </source>
</evidence>
<accession>A0A364LA11</accession>
<dbReference type="EMBL" id="MIKG01000020">
    <property type="protein sequence ID" value="RAO72652.1"/>
    <property type="molecule type" value="Genomic_DNA"/>
</dbReference>
<reference evidence="1 2" key="1">
    <citation type="journal article" date="2017" name="Biotechnol. Biofuels">
        <title>Differential beta-glucosidase expression as a function of carbon source availability in Talaromyces amestolkiae: a genomic and proteomic approach.</title>
        <authorList>
            <person name="de Eugenio L.I."/>
            <person name="Mendez-Liter J.A."/>
            <person name="Nieto-Dominguez M."/>
            <person name="Alonso L."/>
            <person name="Gil-Munoz J."/>
            <person name="Barriuso J."/>
            <person name="Prieto A."/>
            <person name="Martinez M.J."/>
        </authorList>
    </citation>
    <scope>NUCLEOTIDE SEQUENCE [LARGE SCALE GENOMIC DNA]</scope>
    <source>
        <strain evidence="1 2">CIB</strain>
    </source>
</reference>
<gene>
    <name evidence="1" type="ORF">BHQ10_008664</name>
</gene>
<dbReference type="AlphaFoldDB" id="A0A364LA11"/>
<evidence type="ECO:0008006" key="3">
    <source>
        <dbReference type="Google" id="ProtNLM"/>
    </source>
</evidence>
<dbReference type="GO" id="GO:0016279">
    <property type="term" value="F:protein-lysine N-methyltransferase activity"/>
    <property type="evidence" value="ECO:0007669"/>
    <property type="project" value="UniProtKB-ARBA"/>
</dbReference>
<evidence type="ECO:0000313" key="2">
    <source>
        <dbReference type="Proteomes" id="UP000249363"/>
    </source>
</evidence>
<keyword evidence="2" id="KW-1185">Reference proteome</keyword>
<organism evidence="1 2">
    <name type="scientific">Talaromyces amestolkiae</name>
    <dbReference type="NCBI Taxonomy" id="1196081"/>
    <lineage>
        <taxon>Eukaryota</taxon>
        <taxon>Fungi</taxon>
        <taxon>Dikarya</taxon>
        <taxon>Ascomycota</taxon>
        <taxon>Pezizomycotina</taxon>
        <taxon>Eurotiomycetes</taxon>
        <taxon>Eurotiomycetidae</taxon>
        <taxon>Eurotiales</taxon>
        <taxon>Trichocomaceae</taxon>
        <taxon>Talaromyces</taxon>
        <taxon>Talaromyces sect. Talaromyces</taxon>
    </lineage>
</organism>
<name>A0A364LA11_TALAM</name>
<dbReference type="GeneID" id="63797878"/>
<dbReference type="PANTHER" id="PTHR13271">
    <property type="entry name" value="UNCHARACTERIZED PUTATIVE METHYLTRANSFERASE"/>
    <property type="match status" value="1"/>
</dbReference>
<comment type="caution">
    <text evidence="1">The sequence shown here is derived from an EMBL/GenBank/DDBJ whole genome shotgun (WGS) entry which is preliminary data.</text>
</comment>
<dbReference type="Gene3D" id="3.90.1410.10">
    <property type="entry name" value="set domain protein methyltransferase, domain 1"/>
    <property type="match status" value="1"/>
</dbReference>
<dbReference type="Proteomes" id="UP000249363">
    <property type="component" value="Unassembled WGS sequence"/>
</dbReference>
<sequence length="188" mass="21792">MHVKPCEVDFDGQAYTFKASQQFEKGEELFMSYGSHPNDFLLVEYGFCLEDNESDAVYLDDIVYRELTAAHKKELLSQKLYGNYKVTSVGVCHRAKAVACIKYMTSRQWRNYVLGRIQDEENKTTSILHDWVGTYIKESTVKIQSLKDIQMEQQLGARDGKNDKIDLLLNRWVRIKTLCEDALRAISF</sequence>
<protein>
    <recommendedName>
        <fullName evidence="3">SET domain-containing protein</fullName>
    </recommendedName>
</protein>
<dbReference type="PANTHER" id="PTHR13271:SF137">
    <property type="entry name" value="SET DOMAIN-CONTAINING PROTEIN"/>
    <property type="match status" value="1"/>
</dbReference>
<dbReference type="InterPro" id="IPR046341">
    <property type="entry name" value="SET_dom_sf"/>
</dbReference>
<dbReference type="OrthoDB" id="341421at2759"/>
<dbReference type="InterPro" id="IPR050600">
    <property type="entry name" value="SETD3_SETD6_MTase"/>
</dbReference>
<dbReference type="STRING" id="1196081.A0A364LA11"/>